<sequence>MKQTSITGTETKGEGEGAGMLGKLTRFGLAAVVAGTMTMGAAFAQDGKTVKIGWAPWSDAEFVTKLARKLIEDNLGQKVELVQTDVAPLYQGVSRGDIDAMMMAWLPETHADYYKRVEGKVENLGPLYEGAKLGWIVPDYIPESEVSSIEDLKKPEVREKLKGEIQGIDPGAGLTRLSQEAIKKYGLDYKLNISSEAAMLTTVDRANRSEGWFVATSWSPHWMFGKYKLRYIADPKGALGGAEHIDAVARKGFKEDDPKVAALLAKMSIPINELEAAMFDAQETSYEKAVDKYIADHPDRIKEWLSQ</sequence>
<evidence type="ECO:0000313" key="7">
    <source>
        <dbReference type="Proteomes" id="UP000002565"/>
    </source>
</evidence>
<keyword evidence="2" id="KW-0813">Transport</keyword>
<dbReference type="KEGG" id="bmc:BAbS19_II04730"/>
<name>A0A0F6AUG1_BRUA1</name>
<dbReference type="GO" id="GO:0015226">
    <property type="term" value="F:carnitine transmembrane transporter activity"/>
    <property type="evidence" value="ECO:0007669"/>
    <property type="project" value="TreeGrafter"/>
</dbReference>
<keyword evidence="3" id="KW-1003">Cell membrane</keyword>
<comment type="subcellular location">
    <subcellularLocation>
        <location evidence="1">Cell membrane</location>
    </subcellularLocation>
</comment>
<dbReference type="GO" id="GO:0005275">
    <property type="term" value="F:amine transmembrane transporter activity"/>
    <property type="evidence" value="ECO:0007669"/>
    <property type="project" value="TreeGrafter"/>
</dbReference>
<dbReference type="GO" id="GO:0015871">
    <property type="term" value="P:choline transport"/>
    <property type="evidence" value="ECO:0007669"/>
    <property type="project" value="TreeGrafter"/>
</dbReference>
<dbReference type="EMBL" id="CP000888">
    <property type="protein sequence ID" value="ACD73970.1"/>
    <property type="molecule type" value="Genomic_DNA"/>
</dbReference>
<dbReference type="Gene3D" id="3.40.190.100">
    <property type="entry name" value="Glycine betaine-binding periplasmic protein, domain 2"/>
    <property type="match status" value="1"/>
</dbReference>
<dbReference type="AlphaFoldDB" id="A0A0F6AUG1"/>
<evidence type="ECO:0000256" key="2">
    <source>
        <dbReference type="ARBA" id="ARBA00022448"/>
    </source>
</evidence>
<dbReference type="Proteomes" id="UP000002565">
    <property type="component" value="Chromosome 2"/>
</dbReference>
<organism evidence="6 7">
    <name type="scientific">Brucella abortus (strain S19)</name>
    <dbReference type="NCBI Taxonomy" id="430066"/>
    <lineage>
        <taxon>Bacteria</taxon>
        <taxon>Pseudomonadati</taxon>
        <taxon>Pseudomonadota</taxon>
        <taxon>Alphaproteobacteria</taxon>
        <taxon>Hyphomicrobiales</taxon>
        <taxon>Brucellaceae</taxon>
        <taxon>Brucella/Ochrobactrum group</taxon>
        <taxon>Brucella</taxon>
    </lineage>
</organism>
<protein>
    <submittedName>
        <fullName evidence="6">Glycine betaine/L-proline ABC transporter, periplasmic glycine betaine-binding protein, hypothetical</fullName>
    </submittedName>
</protein>
<dbReference type="GO" id="GO:0031460">
    <property type="term" value="P:glycine betaine transport"/>
    <property type="evidence" value="ECO:0007669"/>
    <property type="project" value="TreeGrafter"/>
</dbReference>
<evidence type="ECO:0000259" key="5">
    <source>
        <dbReference type="Pfam" id="PF04069"/>
    </source>
</evidence>
<dbReference type="SUPFAM" id="SSF53850">
    <property type="entry name" value="Periplasmic binding protein-like II"/>
    <property type="match status" value="1"/>
</dbReference>
<dbReference type="InterPro" id="IPR007210">
    <property type="entry name" value="ABC_Gly_betaine_transp_sub-bd"/>
</dbReference>
<dbReference type="Pfam" id="PF04069">
    <property type="entry name" value="OpuAC"/>
    <property type="match status" value="1"/>
</dbReference>
<dbReference type="HOGENOM" id="CLU_008673_1_0_5"/>
<dbReference type="CDD" id="cd13639">
    <property type="entry name" value="PBP2_OpuAC_like"/>
    <property type="match status" value="1"/>
</dbReference>
<accession>A0A0F6AUG1</accession>
<gene>
    <name evidence="6" type="ordered locus">BAbS19_II04730</name>
</gene>
<keyword evidence="4" id="KW-0472">Membrane</keyword>
<dbReference type="Gene3D" id="3.40.190.10">
    <property type="entry name" value="Periplasmic binding protein-like II"/>
    <property type="match status" value="1"/>
</dbReference>
<dbReference type="PANTHER" id="PTHR47737:SF1">
    <property type="entry name" value="GLYCINE BETAINE_PROLINE BETAINE TRANSPORT SYSTEM PERMEASE PROTEIN PROW"/>
    <property type="match status" value="1"/>
</dbReference>
<evidence type="ECO:0000256" key="4">
    <source>
        <dbReference type="ARBA" id="ARBA00023136"/>
    </source>
</evidence>
<dbReference type="PANTHER" id="PTHR47737">
    <property type="entry name" value="GLYCINE BETAINE/PROLINE BETAINE TRANSPORT SYSTEM PERMEASE PROTEIN PROW"/>
    <property type="match status" value="1"/>
</dbReference>
<evidence type="ECO:0000313" key="6">
    <source>
        <dbReference type="EMBL" id="ACD73970.1"/>
    </source>
</evidence>
<dbReference type="GO" id="GO:0043190">
    <property type="term" value="C:ATP-binding cassette (ABC) transporter complex"/>
    <property type="evidence" value="ECO:0007669"/>
    <property type="project" value="InterPro"/>
</dbReference>
<proteinExistence type="predicted"/>
<reference evidence="6 7" key="1">
    <citation type="journal article" date="2008" name="PLoS ONE">
        <title>Genome sequence of Brucella abortus vaccine strain S19 compared to virulent strains yields candidate virulence genes.</title>
        <authorList>
            <person name="Crasta O.R."/>
            <person name="Folkerts O."/>
            <person name="Fei Z."/>
            <person name="Mane S.P."/>
            <person name="Evans C."/>
            <person name="Martino-Catt S."/>
            <person name="Bricker B."/>
            <person name="Yu G."/>
            <person name="Du L."/>
            <person name="Sobral B.W."/>
        </authorList>
    </citation>
    <scope>NUCLEOTIDE SEQUENCE [LARGE SCALE GENOMIC DNA]</scope>
    <source>
        <strain evidence="6 7">S19</strain>
    </source>
</reference>
<evidence type="ECO:0000256" key="3">
    <source>
        <dbReference type="ARBA" id="ARBA00022475"/>
    </source>
</evidence>
<evidence type="ECO:0000256" key="1">
    <source>
        <dbReference type="ARBA" id="ARBA00004236"/>
    </source>
</evidence>
<feature type="domain" description="ABC-type glycine betaine transport system substrate-binding" evidence="5">
    <location>
        <begin position="48"/>
        <end position="295"/>
    </location>
</feature>